<keyword evidence="1" id="KW-0328">Glycosyltransferase</keyword>
<sequence>MRDGGPQTERPSAGGLLPAAPFGDVRRIAVLRANALGDYMFSLPALEALRAAYPAAEIVLLGQPWHARFLQGRPGPLDRVVAVPPSRGVYVGRDGQADEDPAELDAFFARMRDEQFDLAVQLHGGGRNSNPFLLRLGARHTVGLRTPDAPALERTVPYVYWQQEIMRTLEVVALAGAPAVTLEPRMAVMESDLAELRGVVPEGEQPWAALHPGAGDPRRRWSPAHFAVVADALQEAGAHVILTGAGDEAHLAWDVLAAMRTPAMQVSDTCGRLSIGGLAGLLSRCELVVSNDSGPLHLGAAVGARTVGVYWCGNAINSGALSRTRHRPVLSWRLDCPVCGTNCMTGNCDHRDSFVDDVTPAEVLAEVRALLAESGSPLRVGPGEPVLERSGRVAAHAPAPAGDNDAGRKERPCPTA</sequence>
<keyword evidence="2" id="KW-0808">Transferase</keyword>
<dbReference type="EMBL" id="BAABRP010000011">
    <property type="protein sequence ID" value="GAA5513893.1"/>
    <property type="molecule type" value="Genomic_DNA"/>
</dbReference>
<evidence type="ECO:0000313" key="4">
    <source>
        <dbReference type="EMBL" id="GAA5513893.1"/>
    </source>
</evidence>
<evidence type="ECO:0000256" key="2">
    <source>
        <dbReference type="ARBA" id="ARBA00022679"/>
    </source>
</evidence>
<dbReference type="Gene3D" id="3.40.50.2000">
    <property type="entry name" value="Glycogen Phosphorylase B"/>
    <property type="match status" value="2"/>
</dbReference>
<accession>A0ABP9WCU2</accession>
<dbReference type="InterPro" id="IPR002201">
    <property type="entry name" value="Glyco_trans_9"/>
</dbReference>
<keyword evidence="5" id="KW-1185">Reference proteome</keyword>
<feature type="compositionally biased region" description="Basic and acidic residues" evidence="3">
    <location>
        <begin position="405"/>
        <end position="416"/>
    </location>
</feature>
<gene>
    <name evidence="4" type="ORF">Dcar01_02642</name>
</gene>
<organism evidence="4 5">
    <name type="scientific">Deinococcus carri</name>
    <dbReference type="NCBI Taxonomy" id="1211323"/>
    <lineage>
        <taxon>Bacteria</taxon>
        <taxon>Thermotogati</taxon>
        <taxon>Deinococcota</taxon>
        <taxon>Deinococci</taxon>
        <taxon>Deinococcales</taxon>
        <taxon>Deinococcaceae</taxon>
        <taxon>Deinococcus</taxon>
    </lineage>
</organism>
<dbReference type="Proteomes" id="UP001401887">
    <property type="component" value="Unassembled WGS sequence"/>
</dbReference>
<dbReference type="InterPro" id="IPR051199">
    <property type="entry name" value="LPS_LOS_Heptosyltrfase"/>
</dbReference>
<dbReference type="CDD" id="cd03789">
    <property type="entry name" value="GT9_LPS_heptosyltransferase"/>
    <property type="match status" value="1"/>
</dbReference>
<feature type="region of interest" description="Disordered" evidence="3">
    <location>
        <begin position="377"/>
        <end position="416"/>
    </location>
</feature>
<dbReference type="PANTHER" id="PTHR30160:SF1">
    <property type="entry name" value="LIPOPOLYSACCHARIDE 1,2-N-ACETYLGLUCOSAMINETRANSFERASE-RELATED"/>
    <property type="match status" value="1"/>
</dbReference>
<evidence type="ECO:0008006" key="6">
    <source>
        <dbReference type="Google" id="ProtNLM"/>
    </source>
</evidence>
<evidence type="ECO:0000256" key="1">
    <source>
        <dbReference type="ARBA" id="ARBA00022676"/>
    </source>
</evidence>
<dbReference type="Pfam" id="PF01075">
    <property type="entry name" value="Glyco_transf_9"/>
    <property type="match status" value="1"/>
</dbReference>
<protein>
    <recommendedName>
        <fullName evidence="6">ADP-heptose:LPS heptosyltransferase</fullName>
    </recommendedName>
</protein>
<comment type="caution">
    <text evidence="4">The sequence shown here is derived from an EMBL/GenBank/DDBJ whole genome shotgun (WGS) entry which is preliminary data.</text>
</comment>
<name>A0ABP9WCU2_9DEIO</name>
<evidence type="ECO:0000313" key="5">
    <source>
        <dbReference type="Proteomes" id="UP001401887"/>
    </source>
</evidence>
<reference evidence="4 5" key="1">
    <citation type="submission" date="2024-02" db="EMBL/GenBank/DDBJ databases">
        <title>Deinococcus carri NBRC 110142.</title>
        <authorList>
            <person name="Ichikawa N."/>
            <person name="Katano-Makiyama Y."/>
            <person name="Hidaka K."/>
        </authorList>
    </citation>
    <scope>NUCLEOTIDE SEQUENCE [LARGE SCALE GENOMIC DNA]</scope>
    <source>
        <strain evidence="4 5">NBRC 110142</strain>
    </source>
</reference>
<proteinExistence type="predicted"/>
<evidence type="ECO:0000256" key="3">
    <source>
        <dbReference type="SAM" id="MobiDB-lite"/>
    </source>
</evidence>
<dbReference type="SUPFAM" id="SSF53756">
    <property type="entry name" value="UDP-Glycosyltransferase/glycogen phosphorylase"/>
    <property type="match status" value="1"/>
</dbReference>
<dbReference type="RefSeq" id="WP_345465928.1">
    <property type="nucleotide sequence ID" value="NZ_BAABRP010000011.1"/>
</dbReference>
<dbReference type="PANTHER" id="PTHR30160">
    <property type="entry name" value="TETRAACYLDISACCHARIDE 4'-KINASE-RELATED"/>
    <property type="match status" value="1"/>
</dbReference>